<name>A0A6A6V282_9PLEO</name>
<feature type="compositionally biased region" description="Basic and acidic residues" evidence="1">
    <location>
        <begin position="90"/>
        <end position="103"/>
    </location>
</feature>
<proteinExistence type="predicted"/>
<keyword evidence="3" id="KW-1185">Reference proteome</keyword>
<organism evidence="2 3">
    <name type="scientific">Sporormia fimetaria CBS 119925</name>
    <dbReference type="NCBI Taxonomy" id="1340428"/>
    <lineage>
        <taxon>Eukaryota</taxon>
        <taxon>Fungi</taxon>
        <taxon>Dikarya</taxon>
        <taxon>Ascomycota</taxon>
        <taxon>Pezizomycotina</taxon>
        <taxon>Dothideomycetes</taxon>
        <taxon>Pleosporomycetidae</taxon>
        <taxon>Pleosporales</taxon>
        <taxon>Sporormiaceae</taxon>
        <taxon>Sporormia</taxon>
    </lineage>
</organism>
<feature type="compositionally biased region" description="Basic and acidic residues" evidence="1">
    <location>
        <begin position="171"/>
        <end position="191"/>
    </location>
</feature>
<dbReference type="Proteomes" id="UP000799440">
    <property type="component" value="Unassembled WGS sequence"/>
</dbReference>
<reference evidence="2" key="1">
    <citation type="journal article" date="2020" name="Stud. Mycol.">
        <title>101 Dothideomycetes genomes: a test case for predicting lifestyles and emergence of pathogens.</title>
        <authorList>
            <person name="Haridas S."/>
            <person name="Albert R."/>
            <person name="Binder M."/>
            <person name="Bloem J."/>
            <person name="Labutti K."/>
            <person name="Salamov A."/>
            <person name="Andreopoulos B."/>
            <person name="Baker S."/>
            <person name="Barry K."/>
            <person name="Bills G."/>
            <person name="Bluhm B."/>
            <person name="Cannon C."/>
            <person name="Castanera R."/>
            <person name="Culley D."/>
            <person name="Daum C."/>
            <person name="Ezra D."/>
            <person name="Gonzalez J."/>
            <person name="Henrissat B."/>
            <person name="Kuo A."/>
            <person name="Liang C."/>
            <person name="Lipzen A."/>
            <person name="Lutzoni F."/>
            <person name="Magnuson J."/>
            <person name="Mondo S."/>
            <person name="Nolan M."/>
            <person name="Ohm R."/>
            <person name="Pangilinan J."/>
            <person name="Park H.-J."/>
            <person name="Ramirez L."/>
            <person name="Alfaro M."/>
            <person name="Sun H."/>
            <person name="Tritt A."/>
            <person name="Yoshinaga Y."/>
            <person name="Zwiers L.-H."/>
            <person name="Turgeon B."/>
            <person name="Goodwin S."/>
            <person name="Spatafora J."/>
            <person name="Crous P."/>
            <person name="Grigoriev I."/>
        </authorList>
    </citation>
    <scope>NUCLEOTIDE SEQUENCE</scope>
    <source>
        <strain evidence="2">CBS 119925</strain>
    </source>
</reference>
<evidence type="ECO:0000256" key="1">
    <source>
        <dbReference type="SAM" id="MobiDB-lite"/>
    </source>
</evidence>
<protein>
    <submittedName>
        <fullName evidence="2">Uncharacterized protein</fullName>
    </submittedName>
</protein>
<feature type="region of interest" description="Disordered" evidence="1">
    <location>
        <begin position="1"/>
        <end position="191"/>
    </location>
</feature>
<accession>A0A6A6V282</accession>
<sequence length="191" mass="21241">MGNTGSKHSFPHSQGRPAYRMENLDTGQAAGPSSEVASKSPVPFRNTETSSTAAKNQDGNIRIGTTTPISHQPSLRTLFSDAQDRQVGSESKRKQRDSSDSPRRYALPKQPRHMVKNHEGDTDYWADTAKSADRRSTSDDEEQLEPGHWFFRKEESAMDQPALGSPPRPGNRVDSRSDAAHEVLSRIRDHC</sequence>
<gene>
    <name evidence="2" type="ORF">M011DRAFT_460688</name>
</gene>
<feature type="compositionally biased region" description="Polar residues" evidence="1">
    <location>
        <begin position="46"/>
        <end position="77"/>
    </location>
</feature>
<evidence type="ECO:0000313" key="2">
    <source>
        <dbReference type="EMBL" id="KAF2744648.1"/>
    </source>
</evidence>
<dbReference type="AlphaFoldDB" id="A0A6A6V282"/>
<dbReference type="EMBL" id="MU006587">
    <property type="protein sequence ID" value="KAF2744648.1"/>
    <property type="molecule type" value="Genomic_DNA"/>
</dbReference>
<evidence type="ECO:0000313" key="3">
    <source>
        <dbReference type="Proteomes" id="UP000799440"/>
    </source>
</evidence>